<dbReference type="SUPFAM" id="SSF88659">
    <property type="entry name" value="Sigma3 and sigma4 domains of RNA polymerase sigma factors"/>
    <property type="match status" value="1"/>
</dbReference>
<dbReference type="PANTHER" id="PTHR43133">
    <property type="entry name" value="RNA POLYMERASE ECF-TYPE SIGMA FACTO"/>
    <property type="match status" value="1"/>
</dbReference>
<reference evidence="8 9" key="1">
    <citation type="submission" date="2022-04" db="EMBL/GenBank/DDBJ databases">
        <title>Roseobacter sp. WL0113 is a bacterium isolated from neritic sediment.</title>
        <authorList>
            <person name="Wang L."/>
            <person name="He W."/>
            <person name="Zhang D.-F."/>
        </authorList>
    </citation>
    <scope>NUCLEOTIDE SEQUENCE [LARGE SCALE GENOMIC DNA]</scope>
    <source>
        <strain evidence="8 9">WL0113</strain>
    </source>
</reference>
<evidence type="ECO:0000259" key="7">
    <source>
        <dbReference type="Pfam" id="PF08281"/>
    </source>
</evidence>
<dbReference type="InterPro" id="IPR039425">
    <property type="entry name" value="RNA_pol_sigma-70-like"/>
</dbReference>
<name>A0ABT3BI06_9RHOB</name>
<evidence type="ECO:0000256" key="5">
    <source>
        <dbReference type="ARBA" id="ARBA00023163"/>
    </source>
</evidence>
<dbReference type="InterPro" id="IPR007627">
    <property type="entry name" value="RNA_pol_sigma70_r2"/>
</dbReference>
<evidence type="ECO:0000313" key="9">
    <source>
        <dbReference type="Proteomes" id="UP001208690"/>
    </source>
</evidence>
<dbReference type="Pfam" id="PF08281">
    <property type="entry name" value="Sigma70_r4_2"/>
    <property type="match status" value="1"/>
</dbReference>
<dbReference type="InterPro" id="IPR036388">
    <property type="entry name" value="WH-like_DNA-bd_sf"/>
</dbReference>
<dbReference type="InterPro" id="IPR013249">
    <property type="entry name" value="RNA_pol_sigma70_r4_t2"/>
</dbReference>
<keyword evidence="4" id="KW-0238">DNA-binding</keyword>
<comment type="caution">
    <text evidence="8">The sequence shown here is derived from an EMBL/GenBank/DDBJ whole genome shotgun (WGS) entry which is preliminary data.</text>
</comment>
<evidence type="ECO:0000256" key="1">
    <source>
        <dbReference type="ARBA" id="ARBA00010641"/>
    </source>
</evidence>
<evidence type="ECO:0000256" key="2">
    <source>
        <dbReference type="ARBA" id="ARBA00023015"/>
    </source>
</evidence>
<feature type="domain" description="RNA polymerase sigma-70 region 2" evidence="6">
    <location>
        <begin position="5"/>
        <end position="70"/>
    </location>
</feature>
<evidence type="ECO:0000259" key="6">
    <source>
        <dbReference type="Pfam" id="PF04542"/>
    </source>
</evidence>
<dbReference type="CDD" id="cd06171">
    <property type="entry name" value="Sigma70_r4"/>
    <property type="match status" value="1"/>
</dbReference>
<dbReference type="NCBIfam" id="TIGR02937">
    <property type="entry name" value="sigma70-ECF"/>
    <property type="match status" value="1"/>
</dbReference>
<dbReference type="Pfam" id="PF04542">
    <property type="entry name" value="Sigma70_r2"/>
    <property type="match status" value="1"/>
</dbReference>
<dbReference type="RefSeq" id="WP_263845064.1">
    <property type="nucleotide sequence ID" value="NZ_JALIEB010000010.1"/>
</dbReference>
<gene>
    <name evidence="8" type="ORF">MUB52_15025</name>
</gene>
<accession>A0ABT3BI06</accession>
<dbReference type="Gene3D" id="1.10.10.10">
    <property type="entry name" value="Winged helix-like DNA-binding domain superfamily/Winged helix DNA-binding domain"/>
    <property type="match status" value="1"/>
</dbReference>
<dbReference type="PANTHER" id="PTHR43133:SF8">
    <property type="entry name" value="RNA POLYMERASE SIGMA FACTOR HI_1459-RELATED"/>
    <property type="match status" value="1"/>
</dbReference>
<dbReference type="Proteomes" id="UP001208690">
    <property type="component" value="Unassembled WGS sequence"/>
</dbReference>
<dbReference type="EMBL" id="JALIEB010000010">
    <property type="protein sequence ID" value="MCV3272744.1"/>
    <property type="molecule type" value="Genomic_DNA"/>
</dbReference>
<keyword evidence="2" id="KW-0805">Transcription regulation</keyword>
<evidence type="ECO:0000313" key="8">
    <source>
        <dbReference type="EMBL" id="MCV3272744.1"/>
    </source>
</evidence>
<keyword evidence="5" id="KW-0804">Transcription</keyword>
<dbReference type="InterPro" id="IPR013325">
    <property type="entry name" value="RNA_pol_sigma_r2"/>
</dbReference>
<proteinExistence type="inferred from homology"/>
<dbReference type="Gene3D" id="1.10.1740.10">
    <property type="match status" value="1"/>
</dbReference>
<keyword evidence="3" id="KW-0731">Sigma factor</keyword>
<protein>
    <submittedName>
        <fullName evidence="8">RNA polymerase sigma factor</fullName>
    </submittedName>
</protein>
<evidence type="ECO:0000256" key="3">
    <source>
        <dbReference type="ARBA" id="ARBA00023082"/>
    </source>
</evidence>
<keyword evidence="9" id="KW-1185">Reference proteome</keyword>
<comment type="similarity">
    <text evidence="1">Belongs to the sigma-70 factor family. ECF subfamily.</text>
</comment>
<sequence length="169" mass="18764">MHTFYLRHNDAVYAFALSRCQNAELASDCVHDAMLDVWRTAGRFAGKSSVKTWLFSIARNKLVDALRKRGKLSYVEAVPEHEDTAPNPEAAAIAAAENTRLRGCIERLPGPQKAAIRLAFLEDLSYPEIADIEAVPVGTIKTRIHHAKQALMRCLELGLRVKPRSSNSP</sequence>
<organism evidence="8 9">
    <name type="scientific">Roseobacter sinensis</name>
    <dbReference type="NCBI Taxonomy" id="2931391"/>
    <lineage>
        <taxon>Bacteria</taxon>
        <taxon>Pseudomonadati</taxon>
        <taxon>Pseudomonadota</taxon>
        <taxon>Alphaproteobacteria</taxon>
        <taxon>Rhodobacterales</taxon>
        <taxon>Roseobacteraceae</taxon>
        <taxon>Roseobacter</taxon>
    </lineage>
</organism>
<dbReference type="InterPro" id="IPR014284">
    <property type="entry name" value="RNA_pol_sigma-70_dom"/>
</dbReference>
<feature type="domain" description="RNA polymerase sigma factor 70 region 4 type 2" evidence="7">
    <location>
        <begin position="100"/>
        <end position="151"/>
    </location>
</feature>
<dbReference type="SUPFAM" id="SSF88946">
    <property type="entry name" value="Sigma2 domain of RNA polymerase sigma factors"/>
    <property type="match status" value="1"/>
</dbReference>
<dbReference type="InterPro" id="IPR013324">
    <property type="entry name" value="RNA_pol_sigma_r3/r4-like"/>
</dbReference>
<evidence type="ECO:0000256" key="4">
    <source>
        <dbReference type="ARBA" id="ARBA00023125"/>
    </source>
</evidence>